<evidence type="ECO:0000313" key="2">
    <source>
        <dbReference type="EMBL" id="THG11284.1"/>
    </source>
</evidence>
<dbReference type="AlphaFoldDB" id="A0A4S4E6T4"/>
<organism evidence="2 3">
    <name type="scientific">Camellia sinensis var. sinensis</name>
    <name type="common">China tea</name>
    <dbReference type="NCBI Taxonomy" id="542762"/>
    <lineage>
        <taxon>Eukaryota</taxon>
        <taxon>Viridiplantae</taxon>
        <taxon>Streptophyta</taxon>
        <taxon>Embryophyta</taxon>
        <taxon>Tracheophyta</taxon>
        <taxon>Spermatophyta</taxon>
        <taxon>Magnoliopsida</taxon>
        <taxon>eudicotyledons</taxon>
        <taxon>Gunneridae</taxon>
        <taxon>Pentapetalae</taxon>
        <taxon>asterids</taxon>
        <taxon>Ericales</taxon>
        <taxon>Theaceae</taxon>
        <taxon>Camellia</taxon>
    </lineage>
</organism>
<comment type="caution">
    <text evidence="2">The sequence shown here is derived from an EMBL/GenBank/DDBJ whole genome shotgun (WGS) entry which is preliminary data.</text>
</comment>
<feature type="compositionally biased region" description="Acidic residues" evidence="1">
    <location>
        <begin position="1"/>
        <end position="11"/>
    </location>
</feature>
<keyword evidence="3" id="KW-1185">Reference proteome</keyword>
<sequence length="147" mass="16172">MEDEEEVEVEDLIPRARRSIPFDIKPDHFSSLPPLRPPTSTRPAATTSMETATDKQGKKINEEEEEEEEEEKAKQVSKEGNSSSSSSTPLEETSTETEVSGKKTATETEGFGKTTVKPFGKGSVVDLPFKKLTIRDDVDIISESKPG</sequence>
<feature type="compositionally biased region" description="Low complexity" evidence="1">
    <location>
        <begin position="30"/>
        <end position="48"/>
    </location>
</feature>
<evidence type="ECO:0000256" key="1">
    <source>
        <dbReference type="SAM" id="MobiDB-lite"/>
    </source>
</evidence>
<dbReference type="EMBL" id="SDRB02007358">
    <property type="protein sequence ID" value="THG11284.1"/>
    <property type="molecule type" value="Genomic_DNA"/>
</dbReference>
<gene>
    <name evidence="2" type="ORF">TEA_009712</name>
</gene>
<accession>A0A4S4E6T4</accession>
<name>A0A4S4E6T4_CAMSN</name>
<feature type="compositionally biased region" description="Basic and acidic residues" evidence="1">
    <location>
        <begin position="52"/>
        <end position="61"/>
    </location>
</feature>
<proteinExistence type="predicted"/>
<feature type="compositionally biased region" description="Low complexity" evidence="1">
    <location>
        <begin position="78"/>
        <end position="98"/>
    </location>
</feature>
<dbReference type="Proteomes" id="UP000306102">
    <property type="component" value="Unassembled WGS sequence"/>
</dbReference>
<evidence type="ECO:0000313" key="3">
    <source>
        <dbReference type="Proteomes" id="UP000306102"/>
    </source>
</evidence>
<protein>
    <submittedName>
        <fullName evidence="2">Uncharacterized protein</fullName>
    </submittedName>
</protein>
<feature type="region of interest" description="Disordered" evidence="1">
    <location>
        <begin position="1"/>
        <end position="147"/>
    </location>
</feature>
<reference evidence="2 3" key="1">
    <citation type="journal article" date="2018" name="Proc. Natl. Acad. Sci. U.S.A.">
        <title>Draft genome sequence of Camellia sinensis var. sinensis provides insights into the evolution of the tea genome and tea quality.</title>
        <authorList>
            <person name="Wei C."/>
            <person name="Yang H."/>
            <person name="Wang S."/>
            <person name="Zhao J."/>
            <person name="Liu C."/>
            <person name="Gao L."/>
            <person name="Xia E."/>
            <person name="Lu Y."/>
            <person name="Tai Y."/>
            <person name="She G."/>
            <person name="Sun J."/>
            <person name="Cao H."/>
            <person name="Tong W."/>
            <person name="Gao Q."/>
            <person name="Li Y."/>
            <person name="Deng W."/>
            <person name="Jiang X."/>
            <person name="Wang W."/>
            <person name="Chen Q."/>
            <person name="Zhang S."/>
            <person name="Li H."/>
            <person name="Wu J."/>
            <person name="Wang P."/>
            <person name="Li P."/>
            <person name="Shi C."/>
            <person name="Zheng F."/>
            <person name="Jian J."/>
            <person name="Huang B."/>
            <person name="Shan D."/>
            <person name="Shi M."/>
            <person name="Fang C."/>
            <person name="Yue Y."/>
            <person name="Li F."/>
            <person name="Li D."/>
            <person name="Wei S."/>
            <person name="Han B."/>
            <person name="Jiang C."/>
            <person name="Yin Y."/>
            <person name="Xia T."/>
            <person name="Zhang Z."/>
            <person name="Bennetzen J.L."/>
            <person name="Zhao S."/>
            <person name="Wan X."/>
        </authorList>
    </citation>
    <scope>NUCLEOTIDE SEQUENCE [LARGE SCALE GENOMIC DNA]</scope>
    <source>
        <strain evidence="3">cv. Shuchazao</strain>
        <tissue evidence="2">Leaf</tissue>
    </source>
</reference>